<evidence type="ECO:0000259" key="17">
    <source>
        <dbReference type="Pfam" id="PF00749"/>
    </source>
</evidence>
<comment type="catalytic activity">
    <reaction evidence="15">
        <text>tRNA(Gln) + L-glutamate + ATP = L-glutamyl-tRNA(Gln) + AMP + diphosphate</text>
        <dbReference type="Rhea" id="RHEA:64612"/>
        <dbReference type="Rhea" id="RHEA-COMP:9662"/>
        <dbReference type="Rhea" id="RHEA-COMP:9684"/>
        <dbReference type="ChEBI" id="CHEBI:29985"/>
        <dbReference type="ChEBI" id="CHEBI:30616"/>
        <dbReference type="ChEBI" id="CHEBI:33019"/>
        <dbReference type="ChEBI" id="CHEBI:78442"/>
        <dbReference type="ChEBI" id="CHEBI:78520"/>
        <dbReference type="ChEBI" id="CHEBI:456215"/>
    </reaction>
    <physiologicalReaction direction="left-to-right" evidence="15">
        <dbReference type="Rhea" id="RHEA:64613"/>
    </physiologicalReaction>
</comment>
<dbReference type="Proteomes" id="UP000694941">
    <property type="component" value="Unplaced"/>
</dbReference>
<dbReference type="InterPro" id="IPR004527">
    <property type="entry name" value="Glu-tRNA-ligase_bac/mito"/>
</dbReference>
<dbReference type="PRINTS" id="PR00987">
    <property type="entry name" value="TRNASYNTHGLU"/>
</dbReference>
<evidence type="ECO:0000313" key="19">
    <source>
        <dbReference type="Proteomes" id="UP000694941"/>
    </source>
</evidence>
<evidence type="ECO:0000256" key="14">
    <source>
        <dbReference type="ARBA" id="ARBA00047479"/>
    </source>
</evidence>
<keyword evidence="4 16" id="KW-0547">Nucleotide-binding</keyword>
<accession>A0ABM1BQX2</accession>
<proteinExistence type="inferred from homology"/>
<keyword evidence="19" id="KW-1185">Reference proteome</keyword>
<reference evidence="20 21" key="1">
    <citation type="submission" date="2025-05" db="UniProtKB">
        <authorList>
            <consortium name="RefSeq"/>
        </authorList>
    </citation>
    <scope>IDENTIFICATION</scope>
    <source>
        <tissue evidence="20 21">Muscle</tissue>
    </source>
</reference>
<keyword evidence="5 16" id="KW-0067">ATP-binding</keyword>
<gene>
    <name evidence="20 21" type="primary">LOC106470896</name>
</gene>
<dbReference type="InterPro" id="IPR049940">
    <property type="entry name" value="GluQ/Sye"/>
</dbReference>
<dbReference type="InterPro" id="IPR008925">
    <property type="entry name" value="aa_tRNA-synth_I_cd-bd_sf"/>
</dbReference>
<dbReference type="SUPFAM" id="SSF52374">
    <property type="entry name" value="Nucleotidylyl transferase"/>
    <property type="match status" value="1"/>
</dbReference>
<feature type="domain" description="Glutamyl/glutaminyl-tRNA synthetase class Ib catalytic" evidence="17">
    <location>
        <begin position="58"/>
        <end position="373"/>
    </location>
</feature>
<protein>
    <recommendedName>
        <fullName evidence="10">Nondiscriminating glutamyl-tRNA synthetase EARS2, mitochondrial</fullName>
        <ecNumber evidence="2">6.1.1.17</ecNumber>
        <ecNumber evidence="9">6.1.1.24</ecNumber>
    </recommendedName>
    <alternativeName>
        <fullName evidence="12">Glutamate--tRNA(Gln) ligase EARS2, mitochondrial</fullName>
    </alternativeName>
    <alternativeName>
        <fullName evidence="8">Glutamyl-tRNA synthetase</fullName>
    </alternativeName>
    <alternativeName>
        <fullName evidence="11">Mitochondrial glutamyl-tRNA synthetase</fullName>
    </alternativeName>
</protein>
<evidence type="ECO:0000256" key="10">
    <source>
        <dbReference type="ARBA" id="ARBA00044142"/>
    </source>
</evidence>
<evidence type="ECO:0000256" key="3">
    <source>
        <dbReference type="ARBA" id="ARBA00022598"/>
    </source>
</evidence>
<dbReference type="NCBIfam" id="TIGR00464">
    <property type="entry name" value="gltX_bact"/>
    <property type="match status" value="1"/>
</dbReference>
<name>A0ABM1BQX2_LIMPO</name>
<evidence type="ECO:0000256" key="16">
    <source>
        <dbReference type="RuleBase" id="RU363037"/>
    </source>
</evidence>
<dbReference type="InterPro" id="IPR020751">
    <property type="entry name" value="aa-tRNA-synth_I_codon-bd_sub2"/>
</dbReference>
<dbReference type="SUPFAM" id="SSF48163">
    <property type="entry name" value="An anticodon-binding domain of class I aminoacyl-tRNA synthetases"/>
    <property type="match status" value="1"/>
</dbReference>
<evidence type="ECO:0000256" key="2">
    <source>
        <dbReference type="ARBA" id="ARBA00012835"/>
    </source>
</evidence>
<feature type="domain" description="Aminoacyl-tRNA synthetase class I anticodon-binding" evidence="18">
    <location>
        <begin position="407"/>
        <end position="541"/>
    </location>
</feature>
<dbReference type="RefSeq" id="XP_022255242.1">
    <property type="nucleotide sequence ID" value="XM_022399534.1"/>
</dbReference>
<dbReference type="InterPro" id="IPR045462">
    <property type="entry name" value="aa-tRNA-synth_I_cd-bd"/>
</dbReference>
<evidence type="ECO:0000256" key="6">
    <source>
        <dbReference type="ARBA" id="ARBA00022917"/>
    </source>
</evidence>
<evidence type="ECO:0000313" key="20">
    <source>
        <dbReference type="RefSeq" id="XP_013786927.1"/>
    </source>
</evidence>
<dbReference type="Pfam" id="PF00749">
    <property type="entry name" value="tRNA-synt_1c"/>
    <property type="match status" value="1"/>
</dbReference>
<dbReference type="InterPro" id="IPR000924">
    <property type="entry name" value="Glu/Gln-tRNA-synth"/>
</dbReference>
<dbReference type="GeneID" id="106470896"/>
<evidence type="ECO:0000256" key="8">
    <source>
        <dbReference type="ARBA" id="ARBA00030865"/>
    </source>
</evidence>
<dbReference type="GO" id="GO:0016874">
    <property type="term" value="F:ligase activity"/>
    <property type="evidence" value="ECO:0007669"/>
    <property type="project" value="UniProtKB-KW"/>
</dbReference>
<dbReference type="InterPro" id="IPR033910">
    <property type="entry name" value="GluRS_core"/>
</dbReference>
<dbReference type="CDD" id="cd00808">
    <property type="entry name" value="GluRS_core"/>
    <property type="match status" value="1"/>
</dbReference>
<evidence type="ECO:0000256" key="15">
    <source>
        <dbReference type="ARBA" id="ARBA00047689"/>
    </source>
</evidence>
<dbReference type="InterPro" id="IPR014729">
    <property type="entry name" value="Rossmann-like_a/b/a_fold"/>
</dbReference>
<keyword evidence="7 16" id="KW-0030">Aminoacyl-tRNA synthetase</keyword>
<dbReference type="RefSeq" id="XP_013786927.1">
    <property type="nucleotide sequence ID" value="XM_013931473.2"/>
</dbReference>
<evidence type="ECO:0000256" key="9">
    <source>
        <dbReference type="ARBA" id="ARBA00044054"/>
    </source>
</evidence>
<evidence type="ECO:0000313" key="21">
    <source>
        <dbReference type="RefSeq" id="XP_022255242.1"/>
    </source>
</evidence>
<evidence type="ECO:0000256" key="7">
    <source>
        <dbReference type="ARBA" id="ARBA00023146"/>
    </source>
</evidence>
<dbReference type="EC" id="6.1.1.24" evidence="9"/>
<evidence type="ECO:0000256" key="4">
    <source>
        <dbReference type="ARBA" id="ARBA00022741"/>
    </source>
</evidence>
<evidence type="ECO:0000256" key="12">
    <source>
        <dbReference type="ARBA" id="ARBA00044313"/>
    </source>
</evidence>
<dbReference type="Pfam" id="PF19269">
    <property type="entry name" value="Anticodon_2"/>
    <property type="match status" value="1"/>
</dbReference>
<evidence type="ECO:0000256" key="1">
    <source>
        <dbReference type="ARBA" id="ARBA00007894"/>
    </source>
</evidence>
<evidence type="ECO:0000259" key="18">
    <source>
        <dbReference type="Pfam" id="PF19269"/>
    </source>
</evidence>
<keyword evidence="6 16" id="KW-0648">Protein biosynthesis</keyword>
<dbReference type="EC" id="6.1.1.17" evidence="2"/>
<dbReference type="InterPro" id="IPR020058">
    <property type="entry name" value="Glu/Gln-tRNA-synth_Ib_cat-dom"/>
</dbReference>
<keyword evidence="3 16" id="KW-0436">Ligase</keyword>
<dbReference type="Gene3D" id="1.10.10.350">
    <property type="match status" value="1"/>
</dbReference>
<dbReference type="PANTHER" id="PTHR43311:SF2">
    <property type="entry name" value="GLUTAMATE--TRNA LIGASE, MITOCHONDRIAL-RELATED"/>
    <property type="match status" value="1"/>
</dbReference>
<organism evidence="19 20">
    <name type="scientific">Limulus polyphemus</name>
    <name type="common">Atlantic horseshoe crab</name>
    <dbReference type="NCBI Taxonomy" id="6850"/>
    <lineage>
        <taxon>Eukaryota</taxon>
        <taxon>Metazoa</taxon>
        <taxon>Ecdysozoa</taxon>
        <taxon>Arthropoda</taxon>
        <taxon>Chelicerata</taxon>
        <taxon>Merostomata</taxon>
        <taxon>Xiphosura</taxon>
        <taxon>Limulidae</taxon>
        <taxon>Limulus</taxon>
    </lineage>
</organism>
<comment type="catalytic activity">
    <reaction evidence="13">
        <text>tRNA(Glu) + L-glutamate + ATP = L-glutamyl-tRNA(Glu) + AMP + diphosphate</text>
        <dbReference type="Rhea" id="RHEA:23540"/>
        <dbReference type="Rhea" id="RHEA-COMP:9663"/>
        <dbReference type="Rhea" id="RHEA-COMP:9680"/>
        <dbReference type="ChEBI" id="CHEBI:29985"/>
        <dbReference type="ChEBI" id="CHEBI:30616"/>
        <dbReference type="ChEBI" id="CHEBI:33019"/>
        <dbReference type="ChEBI" id="CHEBI:78442"/>
        <dbReference type="ChEBI" id="CHEBI:78520"/>
        <dbReference type="ChEBI" id="CHEBI:456215"/>
        <dbReference type="EC" id="6.1.1.17"/>
    </reaction>
    <physiologicalReaction direction="left-to-right" evidence="13">
        <dbReference type="Rhea" id="RHEA:23541"/>
    </physiologicalReaction>
</comment>
<dbReference type="PROSITE" id="PS00178">
    <property type="entry name" value="AA_TRNA_LIGASE_I"/>
    <property type="match status" value="1"/>
</dbReference>
<evidence type="ECO:0000256" key="5">
    <source>
        <dbReference type="ARBA" id="ARBA00022840"/>
    </source>
</evidence>
<sequence>MVLESGNKRFFKCCKHILNHLWQKQHDSFLLVAHSTNKDFSWVRYSSTLSKLSETIQNVRVRFAPSPTGQLHLGGLRTALYNYLFAKKHKGMFILRIEDTDQTRLVPGAVEQLENMLSWTGIRPDEGPSSGGHHGPYVQSQRLSLYKEKAKDLLENGTAYRCFCTESRLKLLRKEALRLREIPKYDNRCRGLSTEEIQARLKENQPYVVRFKLEDGPLTFLDQIYGPITLNISETEGDPVIIKSDGYPTYHLACVVDDYSMEISHVLRGVEWQVSTPKHLMMYQAFGWTPPVFAHLPLLLNRDGTKLSKRQGDIHVENFKNEGYFPEAVINFIVNIGGGFGKHQRKLFPIEELIVKFNLEKVNVNSCRIEVEKMKDYNRQHLQHIMEDENNLQDLVNQLKNLVLEKFTEKSHTDLSDKHLKKILLLNKDRMDSIYDLLSPHMNYLWVTPTVNAEIFRELGTDSEKVVPMLLSRLELLKESEFTRQELTSVLKDVSNQIGLKYNLYMKFLRSVLSNLKEGPAVVEMMEMLGKETCILRLQDVLGVARENNKKHSYHGPD</sequence>
<evidence type="ECO:0000256" key="11">
    <source>
        <dbReference type="ARBA" id="ARBA00044251"/>
    </source>
</evidence>
<comment type="similarity">
    <text evidence="1">Belongs to the class-I aminoacyl-tRNA synthetase family. Glutamate--tRNA ligase type 1 subfamily.</text>
</comment>
<dbReference type="Gene3D" id="3.40.50.620">
    <property type="entry name" value="HUPs"/>
    <property type="match status" value="1"/>
</dbReference>
<dbReference type="InterPro" id="IPR001412">
    <property type="entry name" value="aa-tRNA-synth_I_CS"/>
</dbReference>
<dbReference type="PANTHER" id="PTHR43311">
    <property type="entry name" value="GLUTAMATE--TRNA LIGASE"/>
    <property type="match status" value="1"/>
</dbReference>
<evidence type="ECO:0000256" key="13">
    <source>
        <dbReference type="ARBA" id="ARBA00047366"/>
    </source>
</evidence>
<dbReference type="HAMAP" id="MF_00022">
    <property type="entry name" value="Glu_tRNA_synth_type1"/>
    <property type="match status" value="1"/>
</dbReference>
<comment type="catalytic activity">
    <reaction evidence="14">
        <text>tRNA(Glx) + L-glutamate + ATP = L-glutamyl-tRNA(Glx) + AMP + diphosphate</text>
        <dbReference type="Rhea" id="RHEA:18397"/>
        <dbReference type="Rhea" id="RHEA-COMP:9713"/>
        <dbReference type="Rhea" id="RHEA-COMP:9716"/>
        <dbReference type="ChEBI" id="CHEBI:29985"/>
        <dbReference type="ChEBI" id="CHEBI:30616"/>
        <dbReference type="ChEBI" id="CHEBI:33019"/>
        <dbReference type="ChEBI" id="CHEBI:78442"/>
        <dbReference type="ChEBI" id="CHEBI:78520"/>
        <dbReference type="ChEBI" id="CHEBI:456215"/>
        <dbReference type="EC" id="6.1.1.24"/>
    </reaction>
    <physiologicalReaction direction="left-to-right" evidence="14">
        <dbReference type="Rhea" id="RHEA:18398"/>
    </physiologicalReaction>
</comment>